<feature type="domain" description="Glutamine amidotransferase type-2" evidence="10">
    <location>
        <begin position="2"/>
        <end position="219"/>
    </location>
</feature>
<comment type="subcellular location">
    <subcellularLocation>
        <location evidence="8">Cytoplasm</location>
    </subcellularLocation>
</comment>
<dbReference type="Gene3D" id="3.60.20.10">
    <property type="entry name" value="Glutamine Phosphoribosylpyrophosphate, subunit 1, domain 1"/>
    <property type="match status" value="1"/>
</dbReference>
<comment type="subunit">
    <text evidence="8">Homodimer.</text>
</comment>
<dbReference type="CDD" id="cd05009">
    <property type="entry name" value="SIS_GlmS_GlmD_2"/>
    <property type="match status" value="1"/>
</dbReference>
<keyword evidence="8" id="KW-0963">Cytoplasm</keyword>
<dbReference type="InterPro" id="IPR001347">
    <property type="entry name" value="SIS_dom"/>
</dbReference>
<evidence type="ECO:0000256" key="7">
    <source>
        <dbReference type="ARBA" id="ARBA00022962"/>
    </source>
</evidence>
<dbReference type="Gene3D" id="3.40.50.10490">
    <property type="entry name" value="Glucose-6-phosphate isomerase like protein, domain 1"/>
    <property type="match status" value="2"/>
</dbReference>
<evidence type="ECO:0000313" key="12">
    <source>
        <dbReference type="EMBL" id="GAA0370996.1"/>
    </source>
</evidence>
<dbReference type="InterPro" id="IPR046348">
    <property type="entry name" value="SIS_dom_sf"/>
</dbReference>
<evidence type="ECO:0000259" key="11">
    <source>
        <dbReference type="PROSITE" id="PS51464"/>
    </source>
</evidence>
<evidence type="ECO:0000256" key="9">
    <source>
        <dbReference type="SAM" id="MobiDB-lite"/>
    </source>
</evidence>
<dbReference type="PANTHER" id="PTHR10937">
    <property type="entry name" value="GLUCOSAMINE--FRUCTOSE-6-PHOSPHATE AMINOTRANSFERASE, ISOMERIZING"/>
    <property type="match status" value="1"/>
</dbReference>
<dbReference type="InterPro" id="IPR047084">
    <property type="entry name" value="GFAT_N"/>
</dbReference>
<dbReference type="PROSITE" id="PS51278">
    <property type="entry name" value="GATASE_TYPE_2"/>
    <property type="match status" value="1"/>
</dbReference>
<dbReference type="EC" id="2.6.1.16" evidence="2 8"/>
<evidence type="ECO:0000256" key="1">
    <source>
        <dbReference type="ARBA" id="ARBA00001031"/>
    </source>
</evidence>
<gene>
    <name evidence="12" type="primary">glmS_2</name>
    <name evidence="8" type="synonym">glmS</name>
    <name evidence="12" type="ORF">GCM10008932_23000</name>
</gene>
<dbReference type="InterPro" id="IPR005855">
    <property type="entry name" value="GFAT"/>
</dbReference>
<reference evidence="12 13" key="1">
    <citation type="journal article" date="2019" name="Int. J. Syst. Evol. Microbiol.">
        <title>The Global Catalogue of Microorganisms (GCM) 10K type strain sequencing project: providing services to taxonomists for standard genome sequencing and annotation.</title>
        <authorList>
            <consortium name="The Broad Institute Genomics Platform"/>
            <consortium name="The Broad Institute Genome Sequencing Center for Infectious Disease"/>
            <person name="Wu L."/>
            <person name="Ma J."/>
        </authorList>
    </citation>
    <scope>NUCLEOTIDE SEQUENCE [LARGE SCALE GENOMIC DNA]</scope>
    <source>
        <strain evidence="12 13">JCM 12662</strain>
    </source>
</reference>
<dbReference type="CDD" id="cd00714">
    <property type="entry name" value="GFAT"/>
    <property type="match status" value="1"/>
</dbReference>
<proteinExistence type="inferred from homology"/>
<dbReference type="Pfam" id="PF01380">
    <property type="entry name" value="SIS"/>
    <property type="match status" value="2"/>
</dbReference>
<evidence type="ECO:0000256" key="3">
    <source>
        <dbReference type="ARBA" id="ARBA00016090"/>
    </source>
</evidence>
<dbReference type="CDD" id="cd05008">
    <property type="entry name" value="SIS_GlmS_GlmD_1"/>
    <property type="match status" value="1"/>
</dbReference>
<name>A0ABN0XRG4_9LACT</name>
<feature type="domain" description="SIS" evidence="11">
    <location>
        <begin position="285"/>
        <end position="424"/>
    </location>
</feature>
<dbReference type="PROSITE" id="PS51464">
    <property type="entry name" value="SIS"/>
    <property type="match status" value="2"/>
</dbReference>
<evidence type="ECO:0000256" key="6">
    <source>
        <dbReference type="ARBA" id="ARBA00022737"/>
    </source>
</evidence>
<evidence type="ECO:0000256" key="5">
    <source>
        <dbReference type="ARBA" id="ARBA00022679"/>
    </source>
</evidence>
<feature type="initiator methionine" description="Removed" evidence="8">
    <location>
        <position position="1"/>
    </location>
</feature>
<feature type="active site" description="For Fru-6P isomerization activity" evidence="8">
    <location>
        <position position="597"/>
    </location>
</feature>
<dbReference type="HAMAP" id="MF_00164">
    <property type="entry name" value="GlmS"/>
    <property type="match status" value="1"/>
</dbReference>
<keyword evidence="13" id="KW-1185">Reference proteome</keyword>
<evidence type="ECO:0000313" key="13">
    <source>
        <dbReference type="Proteomes" id="UP001501166"/>
    </source>
</evidence>
<dbReference type="Pfam" id="PF13522">
    <property type="entry name" value="GATase_6"/>
    <property type="match status" value="1"/>
</dbReference>
<evidence type="ECO:0000256" key="4">
    <source>
        <dbReference type="ARBA" id="ARBA00022576"/>
    </source>
</evidence>
<evidence type="ECO:0000259" key="10">
    <source>
        <dbReference type="PROSITE" id="PS51278"/>
    </source>
</evidence>
<evidence type="ECO:0000256" key="2">
    <source>
        <dbReference type="ARBA" id="ARBA00012916"/>
    </source>
</evidence>
<dbReference type="InterPro" id="IPR035490">
    <property type="entry name" value="GlmS/FrlB_SIS"/>
</dbReference>
<keyword evidence="7" id="KW-0315">Glutamine amidotransferase</keyword>
<comment type="caution">
    <text evidence="12">The sequence shown here is derived from an EMBL/GenBank/DDBJ whole genome shotgun (WGS) entry which is preliminary data.</text>
</comment>
<dbReference type="EMBL" id="BAAACW010000158">
    <property type="protein sequence ID" value="GAA0370996.1"/>
    <property type="molecule type" value="Genomic_DNA"/>
</dbReference>
<comment type="function">
    <text evidence="8">Catalyzes the first step in hexosamine metabolism, converting fructose-6P into glucosamine-6P using glutamine as a nitrogen source.</text>
</comment>
<keyword evidence="4 8" id="KW-0032">Aminotransferase</keyword>
<dbReference type="InterPro" id="IPR017932">
    <property type="entry name" value="GATase_2_dom"/>
</dbReference>
<keyword evidence="6" id="KW-0677">Repeat</keyword>
<dbReference type="NCBIfam" id="TIGR01135">
    <property type="entry name" value="glmS"/>
    <property type="match status" value="1"/>
</dbReference>
<comment type="catalytic activity">
    <reaction evidence="1 8">
        <text>D-fructose 6-phosphate + L-glutamine = D-glucosamine 6-phosphate + L-glutamate</text>
        <dbReference type="Rhea" id="RHEA:13237"/>
        <dbReference type="ChEBI" id="CHEBI:29985"/>
        <dbReference type="ChEBI" id="CHEBI:58359"/>
        <dbReference type="ChEBI" id="CHEBI:58725"/>
        <dbReference type="ChEBI" id="CHEBI:61527"/>
        <dbReference type="EC" id="2.6.1.16"/>
    </reaction>
</comment>
<dbReference type="RefSeq" id="WP_343756781.1">
    <property type="nucleotide sequence ID" value="NZ_BAAACW010000158.1"/>
</dbReference>
<dbReference type="InterPro" id="IPR035466">
    <property type="entry name" value="GlmS/AgaS_SIS"/>
</dbReference>
<keyword evidence="5 8" id="KW-0808">Transferase</keyword>
<sequence length="601" mass="66172">MCGIVGYIGTRDAKDILLNGLEKLEYRGYDSAGIFVTNEEKDSHLFKAEGHISALREKVDDSVKANSGIGHTRWATHGEPSVRNAHPHQSESKRFSIVHNGVIENYQEIKDAYLDDYELISETDTEIIVQLVEWFVETEDMTTLDAFKRAIVALEGSYAIALIDNENPDVIYAAKDKSPLLLGKGDGFTVICSDAIAMVKETDQFIELKDKEVAILTKDSITIEDFSGEKIDRAFYTSDLDSDAIEKGEFPSYLAKEISEQPSVIRKIVQKYQNDKGELSLSPDITDSILDSDRIYIVAAGTSYNAGLVGKNLIETIARIPVEVHVSSEFAYHTPLIPKKPFFLFLSQSGETADTRQALALVNEWEYPSLSLTNVPGSAMTREASFNLSLHAGPEISVPSTKSYTAHIAVLAILSEVIGLKNGSLKEAFLIEELETVADAMQRILDHTEAIEQLSTEVLSYSSHAFYLGRGLDYFVALEAAMKLKGISYIPTEGFPAGEMKHGTIALIEEGTPVIGLVTEEPVARRTRNNLQETKTRGAHVLTIAMEGLDQPDDNVVIPKVNPLLSPLVSVIPTQLLAYYCGLHRGNDVDKPRNLAKSVTV</sequence>
<evidence type="ECO:0000256" key="8">
    <source>
        <dbReference type="HAMAP-Rule" id="MF_00164"/>
    </source>
</evidence>
<dbReference type="SUPFAM" id="SSF56235">
    <property type="entry name" value="N-terminal nucleophile aminohydrolases (Ntn hydrolases)"/>
    <property type="match status" value="1"/>
</dbReference>
<dbReference type="Proteomes" id="UP001501166">
    <property type="component" value="Unassembled WGS sequence"/>
</dbReference>
<dbReference type="NCBIfam" id="NF001484">
    <property type="entry name" value="PRK00331.1"/>
    <property type="match status" value="1"/>
</dbReference>
<feature type="domain" description="SIS" evidence="11">
    <location>
        <begin position="455"/>
        <end position="592"/>
    </location>
</feature>
<dbReference type="InterPro" id="IPR029055">
    <property type="entry name" value="Ntn_hydrolases_N"/>
</dbReference>
<organism evidence="12 13">
    <name type="scientific">Alkalibacterium iburiense</name>
    <dbReference type="NCBI Taxonomy" id="290589"/>
    <lineage>
        <taxon>Bacteria</taxon>
        <taxon>Bacillati</taxon>
        <taxon>Bacillota</taxon>
        <taxon>Bacilli</taxon>
        <taxon>Lactobacillales</taxon>
        <taxon>Carnobacteriaceae</taxon>
        <taxon>Alkalibacterium</taxon>
    </lineage>
</organism>
<protein>
    <recommendedName>
        <fullName evidence="3 8">Glutamine--fructose-6-phosphate aminotransferase [isomerizing]</fullName>
        <ecNumber evidence="2 8">2.6.1.16</ecNumber>
    </recommendedName>
    <alternativeName>
        <fullName evidence="8">D-fructose-6-phosphate amidotransferase</fullName>
    </alternativeName>
    <alternativeName>
        <fullName evidence="8">GFAT</fullName>
    </alternativeName>
    <alternativeName>
        <fullName evidence="8">Glucosamine-6-phosphate synthase</fullName>
    </alternativeName>
    <alternativeName>
        <fullName evidence="8">Hexosephosphate aminotransferase</fullName>
    </alternativeName>
    <alternativeName>
        <fullName evidence="8">L-glutamine--D-fructose-6-phosphate amidotransferase</fullName>
    </alternativeName>
</protein>
<feature type="region of interest" description="Disordered" evidence="9">
    <location>
        <begin position="70"/>
        <end position="91"/>
    </location>
</feature>
<accession>A0ABN0XRG4</accession>
<dbReference type="SUPFAM" id="SSF53697">
    <property type="entry name" value="SIS domain"/>
    <property type="match status" value="1"/>
</dbReference>
<feature type="active site" description="Nucleophile; for GATase activity" evidence="8">
    <location>
        <position position="2"/>
    </location>
</feature>
<dbReference type="PANTHER" id="PTHR10937:SF0">
    <property type="entry name" value="GLUTAMINE--FRUCTOSE-6-PHOSPHATE TRANSAMINASE (ISOMERIZING)"/>
    <property type="match status" value="1"/>
</dbReference>